<sequence>MHTKEDDRYVLYGGPDPTDLDQYGSLGEVIVEELKLRPSNIGLVLSSSSGYIDPVTLEELRYSQILDRSARLALGLSKLGITRTDNVAIFSQNSLEYCITMFGSIFIGAPLALLNPAYVEGELKHAIELANPRLIFISPDVLEKLMQTLRTMNGPKPRVVLCGKHPTASQYPELIPFSSLLDGGSIDLKNYRPAPVNKAGQVALIVLSSGTTGLPKGVELTHQSIIATIAHSKESAKMLELPEQLVALAVTPLFHVVAGVGLLNMVTNNCRCVVMPRFDPHLFLSCIEKYRVNLMTLVPPLMVFLAKHPMVDNYDLSSLMTLFCGAAPLSKEIEDQVRERLGVAFIRQGYGMSETTLGVLMQDGYENKAGSVGKVRMGQWVKVIDPETGRALGPNQRGELCFKGSLIMKGYVGKEQAIDADGWLHTGDIAYYDDDQEFFIVDRIKELIKYKGFQVPPAELEAILLEHPKISDAAVIGVPDERAGELPLAFVVKEHGEQLTEQEVKDFVAGKVSEQKRLYGGVRFVSEIPKTASGKILRRELRDLVKNTKSKL</sequence>
<evidence type="ECO:0000256" key="3">
    <source>
        <dbReference type="ARBA" id="ARBA00006432"/>
    </source>
</evidence>
<dbReference type="VEuPathDB" id="VectorBase:ACUA019754"/>
<feature type="domain" description="AMP-dependent synthetase/ligase" evidence="14">
    <location>
        <begin position="59"/>
        <end position="411"/>
    </location>
</feature>
<dbReference type="InterPro" id="IPR020845">
    <property type="entry name" value="AMP-binding_CS"/>
</dbReference>
<dbReference type="GO" id="GO:0005524">
    <property type="term" value="F:ATP binding"/>
    <property type="evidence" value="ECO:0007669"/>
    <property type="project" value="UniProtKB-KW"/>
</dbReference>
<dbReference type="InterPro" id="IPR000873">
    <property type="entry name" value="AMP-dep_synth/lig_dom"/>
</dbReference>
<dbReference type="InterPro" id="IPR045851">
    <property type="entry name" value="AMP-bd_C_sf"/>
</dbReference>
<evidence type="ECO:0000256" key="2">
    <source>
        <dbReference type="ARBA" id="ARBA00004275"/>
    </source>
</evidence>
<keyword evidence="17" id="KW-1185">Reference proteome</keyword>
<keyword evidence="8" id="KW-0560">Oxidoreductase</keyword>
<organism evidence="16 17">
    <name type="scientific">Anopheles culicifacies</name>
    <dbReference type="NCBI Taxonomy" id="139723"/>
    <lineage>
        <taxon>Eukaryota</taxon>
        <taxon>Metazoa</taxon>
        <taxon>Ecdysozoa</taxon>
        <taxon>Arthropoda</taxon>
        <taxon>Hexapoda</taxon>
        <taxon>Insecta</taxon>
        <taxon>Pterygota</taxon>
        <taxon>Neoptera</taxon>
        <taxon>Endopterygota</taxon>
        <taxon>Diptera</taxon>
        <taxon>Nematocera</taxon>
        <taxon>Culicoidea</taxon>
        <taxon>Culicidae</taxon>
        <taxon>Anophelinae</taxon>
        <taxon>Anopheles</taxon>
        <taxon>culicifacies species complex</taxon>
    </lineage>
</organism>
<dbReference type="STRING" id="139723.A0A182MJF5"/>
<dbReference type="InterPro" id="IPR025110">
    <property type="entry name" value="AMP-bd_C"/>
</dbReference>
<comment type="cofactor">
    <cofactor evidence="1">
        <name>Mg(2+)</name>
        <dbReference type="ChEBI" id="CHEBI:18420"/>
    </cofactor>
</comment>
<keyword evidence="9" id="KW-0503">Monooxygenase</keyword>
<evidence type="ECO:0000256" key="9">
    <source>
        <dbReference type="ARBA" id="ARBA00023033"/>
    </source>
</evidence>
<dbReference type="EnsemblMetazoa" id="ACUA019754-RA">
    <property type="protein sequence ID" value="ACUA019754-PA"/>
    <property type="gene ID" value="ACUA019754"/>
</dbReference>
<evidence type="ECO:0000256" key="5">
    <source>
        <dbReference type="ARBA" id="ARBA00019043"/>
    </source>
</evidence>
<evidence type="ECO:0000256" key="6">
    <source>
        <dbReference type="ARBA" id="ARBA00022840"/>
    </source>
</evidence>
<evidence type="ECO:0000256" key="12">
    <source>
        <dbReference type="ARBA" id="ARBA00023262"/>
    </source>
</evidence>
<evidence type="ECO:0000256" key="11">
    <source>
        <dbReference type="ARBA" id="ARBA00023223"/>
    </source>
</evidence>
<evidence type="ECO:0000256" key="1">
    <source>
        <dbReference type="ARBA" id="ARBA00001946"/>
    </source>
</evidence>
<keyword evidence="10" id="KW-0576">Peroxisome</keyword>
<evidence type="ECO:0000256" key="10">
    <source>
        <dbReference type="ARBA" id="ARBA00023140"/>
    </source>
</evidence>
<evidence type="ECO:0000256" key="7">
    <source>
        <dbReference type="ARBA" id="ARBA00022842"/>
    </source>
</evidence>
<dbReference type="EC" id="1.13.12.7" evidence="4"/>
<dbReference type="Proteomes" id="UP000075883">
    <property type="component" value="Unassembled WGS sequence"/>
</dbReference>
<keyword evidence="7" id="KW-0460">Magnesium</keyword>
<protein>
    <recommendedName>
        <fullName evidence="5">Luciferin 4-monooxygenase</fullName>
        <ecNumber evidence="4">1.13.12.7</ecNumber>
    </recommendedName>
</protein>
<evidence type="ECO:0000313" key="17">
    <source>
        <dbReference type="Proteomes" id="UP000075883"/>
    </source>
</evidence>
<accession>A0A182MJF5</accession>
<evidence type="ECO:0000256" key="8">
    <source>
        <dbReference type="ARBA" id="ARBA00023002"/>
    </source>
</evidence>
<dbReference type="PROSITE" id="PS00455">
    <property type="entry name" value="AMP_BINDING"/>
    <property type="match status" value="1"/>
</dbReference>
<keyword evidence="11" id="KW-0455">Luminescence</keyword>
<dbReference type="PANTHER" id="PTHR24096:SF423">
    <property type="entry name" value="GM05240P"/>
    <property type="match status" value="1"/>
</dbReference>
<keyword evidence="6" id="KW-0067">ATP-binding</keyword>
<evidence type="ECO:0000259" key="15">
    <source>
        <dbReference type="Pfam" id="PF13193"/>
    </source>
</evidence>
<dbReference type="FunFam" id="3.30.300.30:FF:000007">
    <property type="entry name" value="4-coumarate--CoA ligase 2"/>
    <property type="match status" value="1"/>
</dbReference>
<keyword evidence="12" id="KW-0599">Photoprotein</keyword>
<dbReference type="GO" id="GO:0005777">
    <property type="term" value="C:peroxisome"/>
    <property type="evidence" value="ECO:0007669"/>
    <property type="project" value="UniProtKB-SubCell"/>
</dbReference>
<dbReference type="SUPFAM" id="SSF56801">
    <property type="entry name" value="Acetyl-CoA synthetase-like"/>
    <property type="match status" value="1"/>
</dbReference>
<dbReference type="EMBL" id="AXCM01006981">
    <property type="status" value="NOT_ANNOTATED_CDS"/>
    <property type="molecule type" value="Genomic_DNA"/>
</dbReference>
<dbReference type="CDD" id="cd05911">
    <property type="entry name" value="Firefly_Luc_like"/>
    <property type="match status" value="1"/>
</dbReference>
<feature type="domain" description="AMP-binding enzyme C-terminal" evidence="15">
    <location>
        <begin position="459"/>
        <end position="535"/>
    </location>
</feature>
<dbReference type="Gene3D" id="2.30.38.10">
    <property type="entry name" value="Luciferase, Domain 3"/>
    <property type="match status" value="1"/>
</dbReference>
<keyword evidence="6" id="KW-0547">Nucleotide-binding</keyword>
<reference evidence="16" key="2">
    <citation type="submission" date="2020-05" db="UniProtKB">
        <authorList>
            <consortium name="EnsemblMetazoa"/>
        </authorList>
    </citation>
    <scope>IDENTIFICATION</scope>
    <source>
        <strain evidence="16">A-37</strain>
    </source>
</reference>
<comment type="catalytic activity">
    <reaction evidence="13">
        <text>firefly D-luciferin + ATP + O2 = firefly oxyluciferin + hnu + AMP + CO2 + diphosphate</text>
        <dbReference type="Rhea" id="RHEA:10732"/>
        <dbReference type="ChEBI" id="CHEBI:15379"/>
        <dbReference type="ChEBI" id="CHEBI:16526"/>
        <dbReference type="ChEBI" id="CHEBI:16792"/>
        <dbReference type="ChEBI" id="CHEBI:30212"/>
        <dbReference type="ChEBI" id="CHEBI:30616"/>
        <dbReference type="ChEBI" id="CHEBI:33019"/>
        <dbReference type="ChEBI" id="CHEBI:58038"/>
        <dbReference type="ChEBI" id="CHEBI:456215"/>
        <dbReference type="EC" id="1.13.12.7"/>
    </reaction>
</comment>
<dbReference type="Gene3D" id="3.30.300.30">
    <property type="match status" value="1"/>
</dbReference>
<dbReference type="GO" id="GO:0004497">
    <property type="term" value="F:monooxygenase activity"/>
    <property type="evidence" value="ECO:0007669"/>
    <property type="project" value="UniProtKB-KW"/>
</dbReference>
<evidence type="ECO:0000259" key="14">
    <source>
        <dbReference type="Pfam" id="PF00501"/>
    </source>
</evidence>
<dbReference type="Pfam" id="PF13193">
    <property type="entry name" value="AMP-binding_C"/>
    <property type="match status" value="1"/>
</dbReference>
<dbReference type="GO" id="GO:0008218">
    <property type="term" value="P:bioluminescence"/>
    <property type="evidence" value="ECO:0007669"/>
    <property type="project" value="UniProtKB-KW"/>
</dbReference>
<proteinExistence type="inferred from homology"/>
<dbReference type="GO" id="GO:0016405">
    <property type="term" value="F:CoA-ligase activity"/>
    <property type="evidence" value="ECO:0007669"/>
    <property type="project" value="TreeGrafter"/>
</dbReference>
<dbReference type="Gene3D" id="3.40.50.980">
    <property type="match status" value="2"/>
</dbReference>
<reference evidence="17" key="1">
    <citation type="submission" date="2013-09" db="EMBL/GenBank/DDBJ databases">
        <title>The Genome Sequence of Anopheles culicifacies species A.</title>
        <authorList>
            <consortium name="The Broad Institute Genomics Platform"/>
            <person name="Neafsey D.E."/>
            <person name="Besansky N."/>
            <person name="Howell P."/>
            <person name="Walton C."/>
            <person name="Young S.K."/>
            <person name="Zeng Q."/>
            <person name="Gargeya S."/>
            <person name="Fitzgerald M."/>
            <person name="Haas B."/>
            <person name="Abouelleil A."/>
            <person name="Allen A.W."/>
            <person name="Alvarado L."/>
            <person name="Arachchi H.M."/>
            <person name="Berlin A.M."/>
            <person name="Chapman S.B."/>
            <person name="Gainer-Dewar J."/>
            <person name="Goldberg J."/>
            <person name="Griggs A."/>
            <person name="Gujja S."/>
            <person name="Hansen M."/>
            <person name="Howarth C."/>
            <person name="Imamovic A."/>
            <person name="Ireland A."/>
            <person name="Larimer J."/>
            <person name="McCowan C."/>
            <person name="Murphy C."/>
            <person name="Pearson M."/>
            <person name="Poon T.W."/>
            <person name="Priest M."/>
            <person name="Roberts A."/>
            <person name="Saif S."/>
            <person name="Shea T."/>
            <person name="Sisk P."/>
            <person name="Sykes S."/>
            <person name="Wortman J."/>
            <person name="Nusbaum C."/>
            <person name="Birren B."/>
        </authorList>
    </citation>
    <scope>NUCLEOTIDE SEQUENCE [LARGE SCALE GENOMIC DNA]</scope>
    <source>
        <strain evidence="17">A-37</strain>
    </source>
</reference>
<evidence type="ECO:0000256" key="4">
    <source>
        <dbReference type="ARBA" id="ARBA00012532"/>
    </source>
</evidence>
<dbReference type="Pfam" id="PF00501">
    <property type="entry name" value="AMP-binding"/>
    <property type="match status" value="1"/>
</dbReference>
<evidence type="ECO:0000256" key="13">
    <source>
        <dbReference type="ARBA" id="ARBA00048497"/>
    </source>
</evidence>
<name>A0A182MJF5_9DIPT</name>
<comment type="similarity">
    <text evidence="3">Belongs to the ATP-dependent AMP-binding enzyme family.</text>
</comment>
<dbReference type="AlphaFoldDB" id="A0A182MJF5"/>
<evidence type="ECO:0000313" key="16">
    <source>
        <dbReference type="EnsemblMetazoa" id="ACUA019754-PA"/>
    </source>
</evidence>
<comment type="subcellular location">
    <subcellularLocation>
        <location evidence="2">Peroxisome</location>
    </subcellularLocation>
</comment>
<dbReference type="PANTHER" id="PTHR24096">
    <property type="entry name" value="LONG-CHAIN-FATTY-ACID--COA LIGASE"/>
    <property type="match status" value="1"/>
</dbReference>